<evidence type="ECO:0000313" key="3">
    <source>
        <dbReference type="Proteomes" id="UP000320055"/>
    </source>
</evidence>
<keyword evidence="1" id="KW-0472">Membrane</keyword>
<keyword evidence="1" id="KW-0812">Transmembrane</keyword>
<organism evidence="2 3">
    <name type="scientific">Hyella patelloides LEGE 07179</name>
    <dbReference type="NCBI Taxonomy" id="945734"/>
    <lineage>
        <taxon>Bacteria</taxon>
        <taxon>Bacillati</taxon>
        <taxon>Cyanobacteriota</taxon>
        <taxon>Cyanophyceae</taxon>
        <taxon>Pleurocapsales</taxon>
        <taxon>Hyellaceae</taxon>
        <taxon>Hyella</taxon>
    </lineage>
</organism>
<evidence type="ECO:0000313" key="2">
    <source>
        <dbReference type="EMBL" id="VEP14672.1"/>
    </source>
</evidence>
<feature type="transmembrane region" description="Helical" evidence="1">
    <location>
        <begin position="26"/>
        <end position="46"/>
    </location>
</feature>
<sequence>MYGKYKRELLSTEKLGVMITRKPDRVFTVLINYLLSIFSRFLLWFFPMIA</sequence>
<name>A0A563VT73_9CYAN</name>
<reference evidence="2 3" key="1">
    <citation type="submission" date="2019-01" db="EMBL/GenBank/DDBJ databases">
        <authorList>
            <person name="Brito A."/>
        </authorList>
    </citation>
    <scope>NUCLEOTIDE SEQUENCE [LARGE SCALE GENOMIC DNA]</scope>
    <source>
        <strain evidence="2">1</strain>
    </source>
</reference>
<keyword evidence="3" id="KW-1185">Reference proteome</keyword>
<accession>A0A563VT73</accession>
<dbReference type="Proteomes" id="UP000320055">
    <property type="component" value="Unassembled WGS sequence"/>
</dbReference>
<keyword evidence="1" id="KW-1133">Transmembrane helix</keyword>
<dbReference type="AlphaFoldDB" id="A0A563VT73"/>
<gene>
    <name evidence="2" type="ORF">H1P_280013</name>
</gene>
<proteinExistence type="predicted"/>
<evidence type="ECO:0000256" key="1">
    <source>
        <dbReference type="SAM" id="Phobius"/>
    </source>
</evidence>
<protein>
    <submittedName>
        <fullName evidence="2">Uncharacterized protein</fullName>
    </submittedName>
</protein>
<dbReference type="EMBL" id="CAACVJ010000201">
    <property type="protein sequence ID" value="VEP14672.1"/>
    <property type="molecule type" value="Genomic_DNA"/>
</dbReference>